<evidence type="ECO:0000313" key="2">
    <source>
        <dbReference type="Proteomes" id="UP001348369"/>
    </source>
</evidence>
<protein>
    <submittedName>
        <fullName evidence="1">Uncharacterized protein</fullName>
    </submittedName>
</protein>
<name>A0ACD4ZUP8_9ACTN</name>
<keyword evidence="2" id="KW-1185">Reference proteome</keyword>
<organism evidence="1 2">
    <name type="scientific">Streptomyces scopuliridis</name>
    <dbReference type="NCBI Taxonomy" id="452529"/>
    <lineage>
        <taxon>Bacteria</taxon>
        <taxon>Bacillati</taxon>
        <taxon>Actinomycetota</taxon>
        <taxon>Actinomycetes</taxon>
        <taxon>Kitasatosporales</taxon>
        <taxon>Streptomycetaceae</taxon>
        <taxon>Streptomyces</taxon>
    </lineage>
</organism>
<gene>
    <name evidence="1" type="ORF">OG835_33995</name>
</gene>
<dbReference type="EMBL" id="CP109109">
    <property type="protein sequence ID" value="WSC01527.1"/>
    <property type="molecule type" value="Genomic_DNA"/>
</dbReference>
<evidence type="ECO:0000313" key="1">
    <source>
        <dbReference type="EMBL" id="WSC01527.1"/>
    </source>
</evidence>
<proteinExistence type="predicted"/>
<accession>A0ACD4ZUP8</accession>
<sequence>MTADRRSLPPRRDERAPREYPLEYDAFRQLNQQPYLRYARLRTGDPVRAARSVSQAFAALYARWPDTLRSPCPAAAAWEILHTTVGVEGQYGRNPEPQLPCVLTAAQADAVRLHHHLGLSVHKTAALMGTEEDSVRALLRSAARTAGGVCARASRRA</sequence>
<reference evidence="1" key="1">
    <citation type="submission" date="2022-10" db="EMBL/GenBank/DDBJ databases">
        <title>The complete genomes of actinobacterial strains from the NBC collection.</title>
        <authorList>
            <person name="Joergensen T.S."/>
            <person name="Alvarez Arevalo M."/>
            <person name="Sterndorff E.B."/>
            <person name="Faurdal D."/>
            <person name="Vuksanovic O."/>
            <person name="Mourched A.-S."/>
            <person name="Charusanti P."/>
            <person name="Shaw S."/>
            <person name="Blin K."/>
            <person name="Weber T."/>
        </authorList>
    </citation>
    <scope>NUCLEOTIDE SEQUENCE</scope>
    <source>
        <strain evidence="1">NBC 01771</strain>
    </source>
</reference>
<dbReference type="Proteomes" id="UP001348369">
    <property type="component" value="Chromosome"/>
</dbReference>